<keyword evidence="5" id="KW-1185">Reference proteome</keyword>
<dbReference type="EMBL" id="MF351863">
    <property type="protein sequence ID" value="ASR76059.1"/>
    <property type="molecule type" value="Genomic_DNA"/>
</dbReference>
<evidence type="ECO:0000256" key="1">
    <source>
        <dbReference type="SAM" id="Coils"/>
    </source>
</evidence>
<feature type="transmembrane region" description="Helical" evidence="3">
    <location>
        <begin position="232"/>
        <end position="258"/>
    </location>
</feature>
<sequence>MASRTTTDPIEILLEMGVDLDNLSEEEDYLSALMEAVNSLTIKDASDPRIGFLADEIRKVRQKRKEADPKFKAKKTKISANSLKSTPRLAAKTTKISPQKLLPGSTEVGKEEPEQDSIIKILTDISESVKSILYSLKASNNISKNLAEDERKRQESKKRSGAESKLEKKRFEGLKKLGGKLIEPIKGPLEMLFNFLKNVILGKIVLGIIDWLGDPENQKKLESLGRFFMDWWPTIVTAVLLFGTGLGGLLKSIVGITFKFIPKLLGLLPGLLKFLKSPMGRIAGLAVAGAGLAGRMMDGGEDDVDLTKQDPAPQKMMDGGLVPGEGPNKDTVPAMLAPGEFVMSRGAVQKYGADTMASMNAAGGGTNLPQRMNGITYAAGGGMIGDDGKEKASPKLAREMEKRDKTLGVNEEVKSDTASKRHAELMKTTNPQRIADYDAKHGQGAYSKKLREKLEKTYSTPSPSAPAATAIKSTGKVVGRENLPPATRALLEKMDAQRASGTADMMYSKKGGGFRQRISAEDFNRVKGMVGAAKEGGAKGVLNHMLSGAKSMFGGMIGKVQGAVNDPKSFVESMGGTVRDGNVGRMTPQLQKEFDKLNAARARADKLEAENKAMSTQGGLRKQLEKDPLFAEYERAFDDPKHPLHDKVAGDLFDDTGTKHPLRFEEFKKLKAQQKNGGGEVKESSGQNFAGGTADRQLIKAQPGEYMLPVDTVNNLGGPARLDQLVANTDSNSTPAKLGMRSRKTPQVGPPMPMQPQINLIPTPTGGSKGYGDSSGSALPNFDAGIGDPNKAKLLGVVR</sequence>
<keyword evidence="3" id="KW-0472">Membrane</keyword>
<dbReference type="GeneID" id="54981342"/>
<evidence type="ECO:0000256" key="3">
    <source>
        <dbReference type="SAM" id="Phobius"/>
    </source>
</evidence>
<feature type="compositionally biased region" description="Basic and acidic residues" evidence="2">
    <location>
        <begin position="400"/>
        <end position="425"/>
    </location>
</feature>
<protein>
    <submittedName>
        <fullName evidence="4">Uncharacterized protein</fullName>
    </submittedName>
</protein>
<feature type="region of interest" description="Disordered" evidence="2">
    <location>
        <begin position="400"/>
        <end position="443"/>
    </location>
</feature>
<keyword evidence="3" id="KW-0812">Transmembrane</keyword>
<evidence type="ECO:0000256" key="2">
    <source>
        <dbReference type="SAM" id="MobiDB-lite"/>
    </source>
</evidence>
<name>A0A222YWV8_9CAUD</name>
<feature type="coiled-coil region" evidence="1">
    <location>
        <begin position="590"/>
        <end position="617"/>
    </location>
</feature>
<keyword evidence="3" id="KW-1133">Transmembrane helix</keyword>
<evidence type="ECO:0000313" key="4">
    <source>
        <dbReference type="EMBL" id="ASR76059.1"/>
    </source>
</evidence>
<keyword evidence="1" id="KW-0175">Coiled coil</keyword>
<dbReference type="Proteomes" id="UP000221247">
    <property type="component" value="Segment"/>
</dbReference>
<reference evidence="4 5" key="1">
    <citation type="submission" date="2017-06" db="EMBL/GenBank/DDBJ databases">
        <authorList>
            <person name="Kim H.J."/>
            <person name="Triplett B.A."/>
        </authorList>
    </citation>
    <scope>NUCLEOTIDE SEQUENCE [LARGE SCALE GENOMIC DNA]</scope>
</reference>
<dbReference type="RefSeq" id="YP_009791171.1">
    <property type="nucleotide sequence ID" value="NC_047838.1"/>
</dbReference>
<proteinExistence type="predicted"/>
<feature type="region of interest" description="Disordered" evidence="2">
    <location>
        <begin position="730"/>
        <end position="799"/>
    </location>
</feature>
<feature type="region of interest" description="Disordered" evidence="2">
    <location>
        <begin position="146"/>
        <end position="167"/>
    </location>
</feature>
<evidence type="ECO:0000313" key="5">
    <source>
        <dbReference type="Proteomes" id="UP000221247"/>
    </source>
</evidence>
<dbReference type="KEGG" id="vg:54981342"/>
<accession>A0A222YWV8</accession>
<organism evidence="4 5">
    <name type="scientific">Synechococcus phage Bellamy</name>
    <dbReference type="NCBI Taxonomy" id="2023996"/>
    <lineage>
        <taxon>Viruses</taxon>
        <taxon>Duplodnaviria</taxon>
        <taxon>Heunggongvirae</taxon>
        <taxon>Uroviricota</taxon>
        <taxon>Caudoviricetes</taxon>
        <taxon>Pantevenvirales</taxon>
        <taxon>Kyanoviridae</taxon>
        <taxon>Bellamyvirus</taxon>
        <taxon>Bellamyvirus bellamy</taxon>
    </lineage>
</organism>
<gene>
    <name evidence="4" type="primary">12</name>
    <name evidence="4" type="ORF">PBI_BELLAMY_12</name>
</gene>